<feature type="compositionally biased region" description="Polar residues" evidence="2">
    <location>
        <begin position="528"/>
        <end position="546"/>
    </location>
</feature>
<dbReference type="Proteomes" id="UP001151760">
    <property type="component" value="Unassembled WGS sequence"/>
</dbReference>
<dbReference type="PANTHER" id="PTHR33223">
    <property type="entry name" value="CCHC-TYPE DOMAIN-CONTAINING PROTEIN"/>
    <property type="match status" value="1"/>
</dbReference>
<proteinExistence type="predicted"/>
<dbReference type="GO" id="GO:0003964">
    <property type="term" value="F:RNA-directed DNA polymerase activity"/>
    <property type="evidence" value="ECO:0007669"/>
    <property type="project" value="UniProtKB-KW"/>
</dbReference>
<evidence type="ECO:0000313" key="4">
    <source>
        <dbReference type="EMBL" id="GJT79383.1"/>
    </source>
</evidence>
<reference evidence="4" key="1">
    <citation type="journal article" date="2022" name="Int. J. Mol. Sci.">
        <title>Draft Genome of Tanacetum Coccineum: Genomic Comparison of Closely Related Tanacetum-Family Plants.</title>
        <authorList>
            <person name="Yamashiro T."/>
            <person name="Shiraishi A."/>
            <person name="Nakayama K."/>
            <person name="Satake H."/>
        </authorList>
    </citation>
    <scope>NUCLEOTIDE SEQUENCE</scope>
</reference>
<sequence length="587" mass="65688">MPSRPTPRHPSTPCTRSKSRNFNRPQQQVPPAFVEPFDLEEPVENQDPPVVTMADNRTIAQLLQAPIEVYEDAIVVPAITADNFELKHGLLTLVENKQFFGHDKEDPHAHIRYFNKITSTMRFPNVPSTSIKLMLFPFSLEGAAQIWLEKEPPRSILTWDDLVSKFINQFFPPSKTTNLRNEITNFQQRFDESFYEAWDRFNDLLRACPHHGFSELHQLDTFYNALNSNDQDSLNSAAGGNFLDKMPRDCLRIIKSKSKVRHSRSKAIVAKVSTSSSTPGISPDVAKLKDMVKALLLDKKNQSQAPATVKAVEESCVTCGGAHSYRNCPATDGNVYRDNIQEYASQAAAVNYNQGNTGYRPPMVANQIRPPGFPPVQQNQGNSQNRYNQNQGNNYNQGPIYRPPVNQTPAYQAPAYQAPAPQKQGVSNDDFQNYVKANDAVMKNMQNQNQNLQNQMTNLTNLLTNFVNSNTTSLSGSGSLPSNTIANQKGDIKAITTRSGDSYNGHQLPPLLSSLPKVVEHEPEVTKDTVQPSTDNIQPSVVQTNDQSDEPVVAQNTKPTLPYPSRANKEKLHEKDYLLASKFMEIF</sequence>
<feature type="region of interest" description="Disordered" evidence="2">
    <location>
        <begin position="360"/>
        <end position="408"/>
    </location>
</feature>
<dbReference type="EMBL" id="BQNB010018894">
    <property type="protein sequence ID" value="GJT79383.1"/>
    <property type="molecule type" value="Genomic_DNA"/>
</dbReference>
<feature type="compositionally biased region" description="Polar residues" evidence="2">
    <location>
        <begin position="20"/>
        <end position="29"/>
    </location>
</feature>
<keyword evidence="5" id="KW-1185">Reference proteome</keyword>
<accession>A0ABQ5GUV6</accession>
<protein>
    <submittedName>
        <fullName evidence="4">Reverse transcriptase domain-containing protein</fullName>
    </submittedName>
</protein>
<evidence type="ECO:0000259" key="3">
    <source>
        <dbReference type="Pfam" id="PF03732"/>
    </source>
</evidence>
<keyword evidence="4" id="KW-0695">RNA-directed DNA polymerase</keyword>
<feature type="compositionally biased region" description="Pro residues" evidence="2">
    <location>
        <begin position="1"/>
        <end position="10"/>
    </location>
</feature>
<comment type="caution">
    <text evidence="4">The sequence shown here is derived from an EMBL/GenBank/DDBJ whole genome shotgun (WGS) entry which is preliminary data.</text>
</comment>
<feature type="domain" description="Retrotransposon gag" evidence="3">
    <location>
        <begin position="135"/>
        <end position="227"/>
    </location>
</feature>
<gene>
    <name evidence="4" type="ORF">Tco_1053725</name>
</gene>
<evidence type="ECO:0000256" key="1">
    <source>
        <dbReference type="SAM" id="Coils"/>
    </source>
</evidence>
<feature type="coiled-coil region" evidence="1">
    <location>
        <begin position="435"/>
        <end position="469"/>
    </location>
</feature>
<keyword evidence="4" id="KW-0548">Nucleotidyltransferase</keyword>
<evidence type="ECO:0000256" key="2">
    <source>
        <dbReference type="SAM" id="MobiDB-lite"/>
    </source>
</evidence>
<feature type="region of interest" description="Disordered" evidence="2">
    <location>
        <begin position="524"/>
        <end position="568"/>
    </location>
</feature>
<feature type="compositionally biased region" description="Low complexity" evidence="2">
    <location>
        <begin position="377"/>
        <end position="398"/>
    </location>
</feature>
<keyword evidence="4" id="KW-0808">Transferase</keyword>
<organism evidence="4 5">
    <name type="scientific">Tanacetum coccineum</name>
    <dbReference type="NCBI Taxonomy" id="301880"/>
    <lineage>
        <taxon>Eukaryota</taxon>
        <taxon>Viridiplantae</taxon>
        <taxon>Streptophyta</taxon>
        <taxon>Embryophyta</taxon>
        <taxon>Tracheophyta</taxon>
        <taxon>Spermatophyta</taxon>
        <taxon>Magnoliopsida</taxon>
        <taxon>eudicotyledons</taxon>
        <taxon>Gunneridae</taxon>
        <taxon>Pentapetalae</taxon>
        <taxon>asterids</taxon>
        <taxon>campanulids</taxon>
        <taxon>Asterales</taxon>
        <taxon>Asteraceae</taxon>
        <taxon>Asteroideae</taxon>
        <taxon>Anthemideae</taxon>
        <taxon>Anthemidinae</taxon>
        <taxon>Tanacetum</taxon>
    </lineage>
</organism>
<keyword evidence="1" id="KW-0175">Coiled coil</keyword>
<reference evidence="4" key="2">
    <citation type="submission" date="2022-01" db="EMBL/GenBank/DDBJ databases">
        <authorList>
            <person name="Yamashiro T."/>
            <person name="Shiraishi A."/>
            <person name="Satake H."/>
            <person name="Nakayama K."/>
        </authorList>
    </citation>
    <scope>NUCLEOTIDE SEQUENCE</scope>
</reference>
<dbReference type="InterPro" id="IPR005162">
    <property type="entry name" value="Retrotrans_gag_dom"/>
</dbReference>
<evidence type="ECO:0000313" key="5">
    <source>
        <dbReference type="Proteomes" id="UP001151760"/>
    </source>
</evidence>
<feature type="region of interest" description="Disordered" evidence="2">
    <location>
        <begin position="1"/>
        <end position="32"/>
    </location>
</feature>
<dbReference type="PANTHER" id="PTHR33223:SF11">
    <property type="entry name" value="ELEMENT PROTEIN, PUTATIVE-RELATED"/>
    <property type="match status" value="1"/>
</dbReference>
<dbReference type="Pfam" id="PF03732">
    <property type="entry name" value="Retrotrans_gag"/>
    <property type="match status" value="1"/>
</dbReference>
<name>A0ABQ5GUV6_9ASTR</name>